<feature type="transmembrane region" description="Helical" evidence="7">
    <location>
        <begin position="194"/>
        <end position="214"/>
    </location>
</feature>
<evidence type="ECO:0000313" key="9">
    <source>
        <dbReference type="EMBL" id="NYG00748.1"/>
    </source>
</evidence>
<accession>A0A852VUV3</accession>
<feature type="transmembrane region" description="Helical" evidence="7">
    <location>
        <begin position="167"/>
        <end position="188"/>
    </location>
</feature>
<protein>
    <recommendedName>
        <fullName evidence="7">TVP38/TMEM64 family membrane protein</fullName>
    </recommendedName>
</protein>
<name>A0A852VUV3_PSEA5</name>
<keyword evidence="6 7" id="KW-0472">Membrane</keyword>
<comment type="subcellular location">
    <subcellularLocation>
        <location evidence="1 7">Cell membrane</location>
        <topology evidence="1 7">Multi-pass membrane protein</topology>
    </subcellularLocation>
</comment>
<comment type="caution">
    <text evidence="9">The sequence shown here is derived from an EMBL/GenBank/DDBJ whole genome shotgun (WGS) entry which is preliminary data.</text>
</comment>
<dbReference type="EMBL" id="JACCCZ010000001">
    <property type="protein sequence ID" value="NYG00748.1"/>
    <property type="molecule type" value="Genomic_DNA"/>
</dbReference>
<gene>
    <name evidence="9" type="ORF">HDA37_001033</name>
</gene>
<evidence type="ECO:0000259" key="8">
    <source>
        <dbReference type="Pfam" id="PF09335"/>
    </source>
</evidence>
<dbReference type="GeneID" id="98050843"/>
<feature type="transmembrane region" description="Helical" evidence="7">
    <location>
        <begin position="51"/>
        <end position="80"/>
    </location>
</feature>
<keyword evidence="5 7" id="KW-1133">Transmembrane helix</keyword>
<dbReference type="RefSeq" id="WP_179760379.1">
    <property type="nucleotide sequence ID" value="NZ_BAAAJZ010000008.1"/>
</dbReference>
<keyword evidence="10" id="KW-1185">Reference proteome</keyword>
<dbReference type="GO" id="GO:0005886">
    <property type="term" value="C:plasma membrane"/>
    <property type="evidence" value="ECO:0007669"/>
    <property type="project" value="UniProtKB-SubCell"/>
</dbReference>
<feature type="domain" description="VTT" evidence="8">
    <location>
        <begin position="64"/>
        <end position="186"/>
    </location>
</feature>
<evidence type="ECO:0000256" key="5">
    <source>
        <dbReference type="ARBA" id="ARBA00022989"/>
    </source>
</evidence>
<dbReference type="Proteomes" id="UP000549695">
    <property type="component" value="Unassembled WGS sequence"/>
</dbReference>
<dbReference type="AlphaFoldDB" id="A0A852VUV3"/>
<organism evidence="9 10">
    <name type="scientific">Pseudonocardia alni</name>
    <name type="common">Amycolata alni</name>
    <dbReference type="NCBI Taxonomy" id="33907"/>
    <lineage>
        <taxon>Bacteria</taxon>
        <taxon>Bacillati</taxon>
        <taxon>Actinomycetota</taxon>
        <taxon>Actinomycetes</taxon>
        <taxon>Pseudonocardiales</taxon>
        <taxon>Pseudonocardiaceae</taxon>
        <taxon>Pseudonocardia</taxon>
    </lineage>
</organism>
<evidence type="ECO:0000256" key="1">
    <source>
        <dbReference type="ARBA" id="ARBA00004651"/>
    </source>
</evidence>
<comment type="similarity">
    <text evidence="2 7">Belongs to the TVP38/TMEM64 family.</text>
</comment>
<keyword evidence="4 7" id="KW-0812">Transmembrane</keyword>
<evidence type="ECO:0000256" key="4">
    <source>
        <dbReference type="ARBA" id="ARBA00022692"/>
    </source>
</evidence>
<keyword evidence="3 7" id="KW-1003">Cell membrane</keyword>
<sequence length="229" mass="23486">MTGPVVARLWRPVLLVALVGVAIVVAIAVGVPSVEQLRDGLAGTGWAGPLLWAALYAGLSLTPVPVSLLAVLGGVLFGFGEGLPATLAGKFVGAAVGFALARRLGRDTVLRLVDRSGRGAERMAVVDDLVRRRGVLAVVGVRLAPVLPYSVLNLLWGLTAVRFRHYLLGTVLGVTPGTTALVAVGAFGTDPGSLPFLVSVAGLGVVVLTGVVLARRRPTRSRADPPANG</sequence>
<evidence type="ECO:0000256" key="3">
    <source>
        <dbReference type="ARBA" id="ARBA00022475"/>
    </source>
</evidence>
<dbReference type="InterPro" id="IPR032816">
    <property type="entry name" value="VTT_dom"/>
</dbReference>
<evidence type="ECO:0000256" key="2">
    <source>
        <dbReference type="ARBA" id="ARBA00008640"/>
    </source>
</evidence>
<evidence type="ECO:0000256" key="6">
    <source>
        <dbReference type="ARBA" id="ARBA00023136"/>
    </source>
</evidence>
<evidence type="ECO:0000256" key="7">
    <source>
        <dbReference type="RuleBase" id="RU366058"/>
    </source>
</evidence>
<proteinExistence type="inferred from homology"/>
<dbReference type="PANTHER" id="PTHR12677:SF59">
    <property type="entry name" value="GOLGI APPARATUS MEMBRANE PROTEIN TVP38-RELATED"/>
    <property type="match status" value="1"/>
</dbReference>
<feature type="transmembrane region" description="Helical" evidence="7">
    <location>
        <begin position="87"/>
        <end position="105"/>
    </location>
</feature>
<dbReference type="InterPro" id="IPR015414">
    <property type="entry name" value="TMEM64"/>
</dbReference>
<dbReference type="Pfam" id="PF09335">
    <property type="entry name" value="VTT_dom"/>
    <property type="match status" value="1"/>
</dbReference>
<reference evidence="9 10" key="1">
    <citation type="submission" date="2020-07" db="EMBL/GenBank/DDBJ databases">
        <title>Sequencing the genomes of 1000 actinobacteria strains.</title>
        <authorList>
            <person name="Klenk H.-P."/>
        </authorList>
    </citation>
    <scope>NUCLEOTIDE SEQUENCE [LARGE SCALE GENOMIC DNA]</scope>
    <source>
        <strain evidence="9 10">DSM 44749</strain>
    </source>
</reference>
<dbReference type="PANTHER" id="PTHR12677">
    <property type="entry name" value="GOLGI APPARATUS MEMBRANE PROTEIN TVP38-RELATED"/>
    <property type="match status" value="1"/>
</dbReference>
<feature type="transmembrane region" description="Helical" evidence="7">
    <location>
        <begin position="12"/>
        <end position="31"/>
    </location>
</feature>
<feature type="transmembrane region" description="Helical" evidence="7">
    <location>
        <begin position="135"/>
        <end position="155"/>
    </location>
</feature>
<evidence type="ECO:0000313" key="10">
    <source>
        <dbReference type="Proteomes" id="UP000549695"/>
    </source>
</evidence>